<comment type="caution">
    <text evidence="4">The sequence shown here is derived from an EMBL/GenBank/DDBJ whole genome shotgun (WGS) entry which is preliminary data.</text>
</comment>
<dbReference type="RefSeq" id="WP_271314089.1">
    <property type="nucleotide sequence ID" value="NZ_JABXJJ020000062.1"/>
</dbReference>
<dbReference type="PANTHER" id="PTHR32305:SF17">
    <property type="entry name" value="TRNA NUCLEASE WAPA"/>
    <property type="match status" value="1"/>
</dbReference>
<proteinExistence type="predicted"/>
<reference evidence="4" key="1">
    <citation type="submission" date="2023-05" db="EMBL/GenBank/DDBJ databases">
        <title>Streptantibioticus silvisoli sp. nov., acidotolerant actinomycetes 1 from pine litter.</title>
        <authorList>
            <person name="Swiecimska M."/>
            <person name="Golinska P."/>
            <person name="Sangal V."/>
            <person name="Wachnowicz B."/>
            <person name="Goodfellow M."/>
        </authorList>
    </citation>
    <scope>NUCLEOTIDE SEQUENCE</scope>
    <source>
        <strain evidence="4">SL13</strain>
    </source>
</reference>
<feature type="region of interest" description="Disordered" evidence="2">
    <location>
        <begin position="73"/>
        <end position="114"/>
    </location>
</feature>
<protein>
    <submittedName>
        <fullName evidence="4">RHS repeat-associated core domain-containing protein</fullName>
    </submittedName>
</protein>
<dbReference type="Gene3D" id="2.180.10.10">
    <property type="entry name" value="RHS repeat-associated core"/>
    <property type="match status" value="2"/>
</dbReference>
<feature type="compositionally biased region" description="Low complexity" evidence="2">
    <location>
        <begin position="634"/>
        <end position="643"/>
    </location>
</feature>
<dbReference type="NCBIfam" id="TIGR03696">
    <property type="entry name" value="Rhs_assc_core"/>
    <property type="match status" value="1"/>
</dbReference>
<evidence type="ECO:0000259" key="3">
    <source>
        <dbReference type="Pfam" id="PF25023"/>
    </source>
</evidence>
<feature type="region of interest" description="Disordered" evidence="2">
    <location>
        <begin position="460"/>
        <end position="521"/>
    </location>
</feature>
<evidence type="ECO:0000313" key="4">
    <source>
        <dbReference type="EMBL" id="MDI5974150.1"/>
    </source>
</evidence>
<name>A0AA90HEC9_9ACTN</name>
<feature type="compositionally biased region" description="Polar residues" evidence="2">
    <location>
        <begin position="494"/>
        <end position="517"/>
    </location>
</feature>
<dbReference type="InterPro" id="IPR022385">
    <property type="entry name" value="Rhs_assc_core"/>
</dbReference>
<keyword evidence="1" id="KW-0677">Repeat</keyword>
<feature type="domain" description="Teneurin-like YD-shell" evidence="3">
    <location>
        <begin position="1106"/>
        <end position="1196"/>
    </location>
</feature>
<evidence type="ECO:0000256" key="1">
    <source>
        <dbReference type="ARBA" id="ARBA00022737"/>
    </source>
</evidence>
<evidence type="ECO:0000256" key="2">
    <source>
        <dbReference type="SAM" id="MobiDB-lite"/>
    </source>
</evidence>
<accession>A0AA90HEC9</accession>
<dbReference type="Pfam" id="PF25023">
    <property type="entry name" value="TEN_YD-shell"/>
    <property type="match status" value="1"/>
</dbReference>
<feature type="region of interest" description="Disordered" evidence="2">
    <location>
        <begin position="634"/>
        <end position="657"/>
    </location>
</feature>
<feature type="compositionally biased region" description="Polar residues" evidence="2">
    <location>
        <begin position="94"/>
        <end position="114"/>
    </location>
</feature>
<sequence>MGSAAPAWFYTYPVKEVDVTDNSTTQSAAEVTTYTYQGPAWHYDDDFTNLQKDRTWSQFRGYAKVITRTGAAPDPITESETDYLQGMDGDAEAGSSTTRSVSVQDATGDTLTDDNALSGYAYQTITYDHDGGTPQAETVNHPWLSATTATQAAPTPAEVPPLPALTARMTDTDRTDNRQLTSDGTTWRTAETTTAFDATTGLPVTVDDKGLVDTNGNPAAGSSTPEKCVTTHYASASDSTRNMTDYPDEVVTESGGCAGTPDAHTLADTRTWYDGSTTLGSLAGGGDPTAAQAAKSVTSAGVVTWAARATATYDAYGRVTGTTDPLGRTTATSYAGDPNAAATLVATLGRYLPVDVRTTNAKGWVTDTTYDPARTLALTTTDPNGKLTTELYDGLGRLDDVWLPDHPQASNASTPNDRYTYGVSNTGPSTVESQTYLDSGRYKADIKIYDSLTQLRQEQTTPANGATGRLISDTVPDSHGWTTSTDDPFYSGDAQPSGTFVTTTPGDLPSTTHTTYDGQGRATKSDLYYDGAHQWSTTTQYEGADETLVTPPAGGTPTETVTDVRGQKTEFDQFHGSAPSGAYDRTLYTYDADSRTVQKTGPIAQGAGATNSTAQAVTWTTAYDLLGDTVTATDPDTGTTTSAYDDDSDLTSTTDQNGQVVSHTYDDLGRKLTEYKGSVTGGAEIASWGYDQVSGAKGYPTKASTFDPATGAETYRSTISGYSTDYQPTNTTVLIPSGTYANASDITYSTANTYTPVLDQLLTSSITTTGTGALMPDETLTYGYDTQGLPSTLGGTDTYAALIEYTPLGQTERATMGDVPHQVVATDSWEPATGRLLNYSLDKEDGTTAVDSVDYTYDQSGRLTSTDDTQDTGGTSATDLQCYRYDYLSRLTDAWTDKGGTTTQPAPSVSGLGTCTNSAPDPSNINGAGPQPYWQSYGYDLTGNRLSKTDNSLMPGVTPNVETDEVYDTTGHTHAVHTVTTGDTTQTYTYDGDGNPKSVTADQNGTDQPAQDQMLTWTATGQLSTLAVGSRTTGYGYDPDGNLVARTGDGTTTLLLGGDQITLDSTGTATSAVRTYSLPGAPTVLRSAYAGQSGTTLDYQSADPHGTATTDISADDLTVTHREYTPFGETRGGTPAVWPGDEGFIGGTVDDTTGLTNLGAREYDPALGRFLNPDPLMDPADPQQWNGYAYSDDDPINASDPTGKMVYDGGATGSVAAVETTDAQAARNARTWHHEVAHYKSLGYTYSYATGSFYNDGSECYGMRACVQRPVVKAIVRKRVDESSTNYEQSFGGEANSFAARQAKDGSSYVDQHLNTGISYCMVLCEGTTYAQHAIWQSVGGIGFGGFGRFAGWTSVSPQRQAATSYNACAALGLGLCVTGGEVGHSGEMRPKFWFGISLAPGLGASVGINYSHQIIPYSKSWGY</sequence>
<dbReference type="PANTHER" id="PTHR32305">
    <property type="match status" value="1"/>
</dbReference>
<dbReference type="InterPro" id="IPR050708">
    <property type="entry name" value="T6SS_VgrG/RHS"/>
</dbReference>
<gene>
    <name evidence="4" type="ORF">POF50_033215</name>
</gene>
<dbReference type="InterPro" id="IPR056823">
    <property type="entry name" value="TEN-like_YD-shell"/>
</dbReference>
<dbReference type="EMBL" id="JABXJJ020000062">
    <property type="protein sequence ID" value="MDI5974150.1"/>
    <property type="molecule type" value="Genomic_DNA"/>
</dbReference>
<organism evidence="4">
    <name type="scientific">Streptantibioticus silvisoli</name>
    <dbReference type="NCBI Taxonomy" id="2705255"/>
    <lineage>
        <taxon>Bacteria</taxon>
        <taxon>Bacillati</taxon>
        <taxon>Actinomycetota</taxon>
        <taxon>Actinomycetes</taxon>
        <taxon>Kitasatosporales</taxon>
        <taxon>Streptomycetaceae</taxon>
        <taxon>Streptantibioticus</taxon>
    </lineage>
</organism>
<feature type="region of interest" description="Disordered" evidence="2">
    <location>
        <begin position="407"/>
        <end position="426"/>
    </location>
</feature>
<feature type="compositionally biased region" description="Polar residues" evidence="2">
    <location>
        <begin position="408"/>
        <end position="426"/>
    </location>
</feature>